<keyword evidence="3" id="KW-0418">Kinase</keyword>
<dbReference type="Pfam" id="PF00781">
    <property type="entry name" value="DAGK_cat"/>
    <property type="match status" value="1"/>
</dbReference>
<dbReference type="GO" id="GO:0016301">
    <property type="term" value="F:kinase activity"/>
    <property type="evidence" value="ECO:0007669"/>
    <property type="project" value="UniProtKB-KW"/>
</dbReference>
<dbReference type="PANTHER" id="PTHR12358:SF54">
    <property type="entry name" value="SPHINGOSINE KINASE RELATED PROTEIN"/>
    <property type="match status" value="1"/>
</dbReference>
<dbReference type="AlphaFoldDB" id="A0A6J7JEF5"/>
<dbReference type="InterPro" id="IPR050187">
    <property type="entry name" value="Lipid_Phosphate_FormReg"/>
</dbReference>
<evidence type="ECO:0000256" key="1">
    <source>
        <dbReference type="ARBA" id="ARBA00022679"/>
    </source>
</evidence>
<dbReference type="EMBL" id="CAFBMW010000014">
    <property type="protein sequence ID" value="CAB4941339.1"/>
    <property type="molecule type" value="Genomic_DNA"/>
</dbReference>
<dbReference type="SMART" id="SM00046">
    <property type="entry name" value="DAGKc"/>
    <property type="match status" value="1"/>
</dbReference>
<dbReference type="InterPro" id="IPR045540">
    <property type="entry name" value="YegS/DAGK_C"/>
</dbReference>
<evidence type="ECO:0000313" key="6">
    <source>
        <dbReference type="EMBL" id="CAB4941339.1"/>
    </source>
</evidence>
<sequence>MKTAPAQGIGALAEPRYRTSDWAPWTSVRLVRSLLVITNADAGTSDEERLATALAILREDASVEVAKTSNPGELDGVLHRAGGRTVVVAGGDGSMHAVVKALHKRHELAEATLALLPMGTGNDFARGNQIPLEIEDAARLVLTGEARPVDLLVDEVGNIVVNNVHVGVGAQASRKGHKWKTRLGAVGVGKVNLGKLGYPIGAALSAFHPPSWRMRVEIDGKVVNDVNRPVLMVAIGNGGNVGGGTELNPDADTEDGRLDVMISRAVKPLAKIGYVARLRTGDHDDRDDVVTLRGRTVKVSGDEFWLSADGEISGPERSRSWRLEPTAYRLILPA</sequence>
<dbReference type="Gene3D" id="2.60.200.40">
    <property type="match status" value="1"/>
</dbReference>
<organism evidence="6">
    <name type="scientific">freshwater metagenome</name>
    <dbReference type="NCBI Taxonomy" id="449393"/>
    <lineage>
        <taxon>unclassified sequences</taxon>
        <taxon>metagenomes</taxon>
        <taxon>ecological metagenomes</taxon>
    </lineage>
</organism>
<dbReference type="Pfam" id="PF19279">
    <property type="entry name" value="YegS_C"/>
    <property type="match status" value="1"/>
</dbReference>
<reference evidence="6" key="1">
    <citation type="submission" date="2020-05" db="EMBL/GenBank/DDBJ databases">
        <authorList>
            <person name="Chiriac C."/>
            <person name="Salcher M."/>
            <person name="Ghai R."/>
            <person name="Kavagutti S V."/>
        </authorList>
    </citation>
    <scope>NUCLEOTIDE SEQUENCE</scope>
</reference>
<keyword evidence="1" id="KW-0808">Transferase</keyword>
<feature type="domain" description="DAGKc" evidence="5">
    <location>
        <begin position="29"/>
        <end position="158"/>
    </location>
</feature>
<keyword evidence="4" id="KW-0067">ATP-binding</keyword>
<dbReference type="SUPFAM" id="SSF111331">
    <property type="entry name" value="NAD kinase/diacylglycerol kinase-like"/>
    <property type="match status" value="1"/>
</dbReference>
<protein>
    <submittedName>
        <fullName evidence="6">Unannotated protein</fullName>
    </submittedName>
</protein>
<evidence type="ECO:0000256" key="4">
    <source>
        <dbReference type="ARBA" id="ARBA00022840"/>
    </source>
</evidence>
<proteinExistence type="predicted"/>
<dbReference type="GO" id="GO:0005524">
    <property type="term" value="F:ATP binding"/>
    <property type="evidence" value="ECO:0007669"/>
    <property type="project" value="UniProtKB-KW"/>
</dbReference>
<evidence type="ECO:0000256" key="3">
    <source>
        <dbReference type="ARBA" id="ARBA00022777"/>
    </source>
</evidence>
<dbReference type="Gene3D" id="3.40.50.10330">
    <property type="entry name" value="Probable inorganic polyphosphate/atp-NAD kinase, domain 1"/>
    <property type="match status" value="1"/>
</dbReference>
<dbReference type="InterPro" id="IPR017438">
    <property type="entry name" value="ATP-NAD_kinase_N"/>
</dbReference>
<dbReference type="InterPro" id="IPR001206">
    <property type="entry name" value="Diacylglycerol_kinase_cat_dom"/>
</dbReference>
<dbReference type="InterPro" id="IPR016064">
    <property type="entry name" value="NAD/diacylglycerol_kinase_sf"/>
</dbReference>
<gene>
    <name evidence="6" type="ORF">UFOPK3662_01912</name>
</gene>
<dbReference type="PANTHER" id="PTHR12358">
    <property type="entry name" value="SPHINGOSINE KINASE"/>
    <property type="match status" value="1"/>
</dbReference>
<evidence type="ECO:0000259" key="5">
    <source>
        <dbReference type="PROSITE" id="PS50146"/>
    </source>
</evidence>
<keyword evidence="2" id="KW-0547">Nucleotide-binding</keyword>
<name>A0A6J7JEF5_9ZZZZ</name>
<accession>A0A6J7JEF5</accession>
<evidence type="ECO:0000256" key="2">
    <source>
        <dbReference type="ARBA" id="ARBA00022741"/>
    </source>
</evidence>
<dbReference type="PROSITE" id="PS50146">
    <property type="entry name" value="DAGK"/>
    <property type="match status" value="1"/>
</dbReference>